<evidence type="ECO:0000313" key="9">
    <source>
        <dbReference type="Proteomes" id="UP000006443"/>
    </source>
</evidence>
<dbReference type="STRING" id="555088.DealDRAFT_1246"/>
<proteinExistence type="predicted"/>
<organism evidence="8 9">
    <name type="scientific">Dethiobacter alkaliphilus AHT 1</name>
    <dbReference type="NCBI Taxonomy" id="555088"/>
    <lineage>
        <taxon>Bacteria</taxon>
        <taxon>Bacillati</taxon>
        <taxon>Bacillota</taxon>
        <taxon>Dethiobacteria</taxon>
        <taxon>Dethiobacterales</taxon>
        <taxon>Dethiobacteraceae</taxon>
        <taxon>Dethiobacter</taxon>
    </lineage>
</organism>
<dbReference type="Pfam" id="PF14697">
    <property type="entry name" value="Fer4_21"/>
    <property type="match status" value="1"/>
</dbReference>
<dbReference type="PANTHER" id="PTHR43724:SF1">
    <property type="entry name" value="PYRUVATE SYNTHASE SUBUNIT PORD"/>
    <property type="match status" value="1"/>
</dbReference>
<dbReference type="SUPFAM" id="SSF54862">
    <property type="entry name" value="4Fe-4S ferredoxins"/>
    <property type="match status" value="1"/>
</dbReference>
<dbReference type="PROSITE" id="PS51379">
    <property type="entry name" value="4FE4S_FER_2"/>
    <property type="match status" value="2"/>
</dbReference>
<dbReference type="PROSITE" id="PS00198">
    <property type="entry name" value="4FE4S_FER_1"/>
    <property type="match status" value="1"/>
</dbReference>
<dbReference type="GO" id="GO:0016625">
    <property type="term" value="F:oxidoreductase activity, acting on the aldehyde or oxo group of donors, iron-sulfur protein as acceptor"/>
    <property type="evidence" value="ECO:0007669"/>
    <property type="project" value="InterPro"/>
</dbReference>
<keyword evidence="5" id="KW-0408">Iron</keyword>
<dbReference type="GO" id="GO:0046872">
    <property type="term" value="F:metal ion binding"/>
    <property type="evidence" value="ECO:0007669"/>
    <property type="project" value="UniProtKB-KW"/>
</dbReference>
<feature type="domain" description="4Fe-4S ferredoxin-type" evidence="7">
    <location>
        <begin position="41"/>
        <end position="70"/>
    </location>
</feature>
<dbReference type="eggNOG" id="COG1144">
    <property type="taxonomic scope" value="Bacteria"/>
</dbReference>
<dbReference type="EMBL" id="ACJM01000005">
    <property type="protein sequence ID" value="EEG77947.1"/>
    <property type="molecule type" value="Genomic_DNA"/>
</dbReference>
<keyword evidence="9" id="KW-1185">Reference proteome</keyword>
<dbReference type="InterPro" id="IPR011898">
    <property type="entry name" value="PorD_KorD"/>
</dbReference>
<evidence type="ECO:0000256" key="6">
    <source>
        <dbReference type="ARBA" id="ARBA00023014"/>
    </source>
</evidence>
<feature type="domain" description="4Fe-4S ferredoxin-type" evidence="7">
    <location>
        <begin position="71"/>
        <end position="100"/>
    </location>
</feature>
<comment type="cofactor">
    <cofactor evidence="1">
        <name>[4Fe-4S] cluster</name>
        <dbReference type="ChEBI" id="CHEBI:49883"/>
    </cofactor>
</comment>
<keyword evidence="4" id="KW-0677">Repeat</keyword>
<accession>C0GFI7</accession>
<dbReference type="AlphaFoldDB" id="C0GFI7"/>
<sequence length="117" mass="13236">MSKNWDYSKIRQWTWREHPLGAVIPEAATADHYETGGWRSLRPVLDREKCIDCFFCFIYCPDSSVMVQEDKMTGFKLQHCKGCGICAHECPKEAITMINEAEAKGLETCAADNKDGA</sequence>
<evidence type="ECO:0000259" key="7">
    <source>
        <dbReference type="PROSITE" id="PS51379"/>
    </source>
</evidence>
<protein>
    <submittedName>
        <fullName evidence="8">Pyruvate ferredoxin/flavodoxin oxidoreductase, delta subunit</fullName>
    </submittedName>
</protein>
<evidence type="ECO:0000256" key="2">
    <source>
        <dbReference type="ARBA" id="ARBA00022485"/>
    </source>
</evidence>
<dbReference type="NCBIfam" id="TIGR02179">
    <property type="entry name" value="PorD_KorD"/>
    <property type="match status" value="1"/>
</dbReference>
<evidence type="ECO:0000256" key="1">
    <source>
        <dbReference type="ARBA" id="ARBA00001966"/>
    </source>
</evidence>
<comment type="caution">
    <text evidence="8">The sequence shown here is derived from an EMBL/GenBank/DDBJ whole genome shotgun (WGS) entry which is preliminary data.</text>
</comment>
<keyword evidence="3" id="KW-0479">Metal-binding</keyword>
<evidence type="ECO:0000256" key="5">
    <source>
        <dbReference type="ARBA" id="ARBA00023004"/>
    </source>
</evidence>
<dbReference type="PANTHER" id="PTHR43724">
    <property type="entry name" value="PYRUVATE SYNTHASE SUBUNIT PORD"/>
    <property type="match status" value="1"/>
</dbReference>
<dbReference type="GO" id="GO:0051539">
    <property type="term" value="F:4 iron, 4 sulfur cluster binding"/>
    <property type="evidence" value="ECO:0007669"/>
    <property type="project" value="UniProtKB-KW"/>
</dbReference>
<evidence type="ECO:0000256" key="4">
    <source>
        <dbReference type="ARBA" id="ARBA00022737"/>
    </source>
</evidence>
<evidence type="ECO:0000256" key="3">
    <source>
        <dbReference type="ARBA" id="ARBA00022723"/>
    </source>
</evidence>
<dbReference type="Gene3D" id="3.30.70.20">
    <property type="match status" value="1"/>
</dbReference>
<keyword evidence="8" id="KW-0670">Pyruvate</keyword>
<dbReference type="Proteomes" id="UP000006443">
    <property type="component" value="Unassembled WGS sequence"/>
</dbReference>
<evidence type="ECO:0000313" key="8">
    <source>
        <dbReference type="EMBL" id="EEG77947.1"/>
    </source>
</evidence>
<reference evidence="8 9" key="1">
    <citation type="submission" date="2009-02" db="EMBL/GenBank/DDBJ databases">
        <title>Sequencing of the draft genome and assembly of Dethiobacter alkaliphilus AHT 1.</title>
        <authorList>
            <consortium name="US DOE Joint Genome Institute (JGI-PGF)"/>
            <person name="Lucas S."/>
            <person name="Copeland A."/>
            <person name="Lapidus A."/>
            <person name="Glavina del Rio T."/>
            <person name="Dalin E."/>
            <person name="Tice H."/>
            <person name="Bruce D."/>
            <person name="Goodwin L."/>
            <person name="Pitluck S."/>
            <person name="Larimer F."/>
            <person name="Land M.L."/>
            <person name="Hauser L."/>
            <person name="Muyzer G."/>
        </authorList>
    </citation>
    <scope>NUCLEOTIDE SEQUENCE [LARGE SCALE GENOMIC DNA]</scope>
    <source>
        <strain evidence="8 9">AHT 1</strain>
    </source>
</reference>
<dbReference type="InterPro" id="IPR017896">
    <property type="entry name" value="4Fe4S_Fe-S-bd"/>
</dbReference>
<keyword evidence="6" id="KW-0411">Iron-sulfur</keyword>
<keyword evidence="2" id="KW-0004">4Fe-4S</keyword>
<dbReference type="InterPro" id="IPR017900">
    <property type="entry name" value="4Fe4S_Fe_S_CS"/>
</dbReference>
<name>C0GFI7_DETAL</name>
<gene>
    <name evidence="8" type="ORF">DealDRAFT_1246</name>
</gene>